<evidence type="ECO:0000313" key="2">
    <source>
        <dbReference type="EMBL" id="TFK22990.1"/>
    </source>
</evidence>
<dbReference type="Proteomes" id="UP000307440">
    <property type="component" value="Unassembled WGS sequence"/>
</dbReference>
<protein>
    <submittedName>
        <fullName evidence="2">Uncharacterized protein</fullName>
    </submittedName>
</protein>
<keyword evidence="3" id="KW-1185">Reference proteome</keyword>
<dbReference type="EMBL" id="ML210228">
    <property type="protein sequence ID" value="TFK22990.1"/>
    <property type="molecule type" value="Genomic_DNA"/>
</dbReference>
<proteinExistence type="predicted"/>
<reference evidence="2 3" key="1">
    <citation type="journal article" date="2019" name="Nat. Ecol. Evol.">
        <title>Megaphylogeny resolves global patterns of mushroom evolution.</title>
        <authorList>
            <person name="Varga T."/>
            <person name="Krizsan K."/>
            <person name="Foldi C."/>
            <person name="Dima B."/>
            <person name="Sanchez-Garcia M."/>
            <person name="Sanchez-Ramirez S."/>
            <person name="Szollosi G.J."/>
            <person name="Szarkandi J.G."/>
            <person name="Papp V."/>
            <person name="Albert L."/>
            <person name="Andreopoulos W."/>
            <person name="Angelini C."/>
            <person name="Antonin V."/>
            <person name="Barry K.W."/>
            <person name="Bougher N.L."/>
            <person name="Buchanan P."/>
            <person name="Buyck B."/>
            <person name="Bense V."/>
            <person name="Catcheside P."/>
            <person name="Chovatia M."/>
            <person name="Cooper J."/>
            <person name="Damon W."/>
            <person name="Desjardin D."/>
            <person name="Finy P."/>
            <person name="Geml J."/>
            <person name="Haridas S."/>
            <person name="Hughes K."/>
            <person name="Justo A."/>
            <person name="Karasinski D."/>
            <person name="Kautmanova I."/>
            <person name="Kiss B."/>
            <person name="Kocsube S."/>
            <person name="Kotiranta H."/>
            <person name="LaButti K.M."/>
            <person name="Lechner B.E."/>
            <person name="Liimatainen K."/>
            <person name="Lipzen A."/>
            <person name="Lukacs Z."/>
            <person name="Mihaltcheva S."/>
            <person name="Morgado L.N."/>
            <person name="Niskanen T."/>
            <person name="Noordeloos M.E."/>
            <person name="Ohm R.A."/>
            <person name="Ortiz-Santana B."/>
            <person name="Ovrebo C."/>
            <person name="Racz N."/>
            <person name="Riley R."/>
            <person name="Savchenko A."/>
            <person name="Shiryaev A."/>
            <person name="Soop K."/>
            <person name="Spirin V."/>
            <person name="Szebenyi C."/>
            <person name="Tomsovsky M."/>
            <person name="Tulloss R.E."/>
            <person name="Uehling J."/>
            <person name="Grigoriev I.V."/>
            <person name="Vagvolgyi C."/>
            <person name="Papp T."/>
            <person name="Martin F.M."/>
            <person name="Miettinen O."/>
            <person name="Hibbett D.S."/>
            <person name="Nagy L.G."/>
        </authorList>
    </citation>
    <scope>NUCLEOTIDE SEQUENCE [LARGE SCALE GENOMIC DNA]</scope>
    <source>
        <strain evidence="2 3">CBS 121175</strain>
    </source>
</reference>
<evidence type="ECO:0000313" key="3">
    <source>
        <dbReference type="Proteomes" id="UP000307440"/>
    </source>
</evidence>
<organism evidence="2 3">
    <name type="scientific">Coprinopsis marcescibilis</name>
    <name type="common">Agaric fungus</name>
    <name type="synonym">Psathyrella marcescibilis</name>
    <dbReference type="NCBI Taxonomy" id="230819"/>
    <lineage>
        <taxon>Eukaryota</taxon>
        <taxon>Fungi</taxon>
        <taxon>Dikarya</taxon>
        <taxon>Basidiomycota</taxon>
        <taxon>Agaricomycotina</taxon>
        <taxon>Agaricomycetes</taxon>
        <taxon>Agaricomycetidae</taxon>
        <taxon>Agaricales</taxon>
        <taxon>Agaricineae</taxon>
        <taxon>Psathyrellaceae</taxon>
        <taxon>Coprinopsis</taxon>
    </lineage>
</organism>
<evidence type="ECO:0000256" key="1">
    <source>
        <dbReference type="SAM" id="MobiDB-lite"/>
    </source>
</evidence>
<feature type="compositionally biased region" description="Polar residues" evidence="1">
    <location>
        <begin position="169"/>
        <end position="178"/>
    </location>
</feature>
<name>A0A5C3KQY0_COPMA</name>
<dbReference type="AlphaFoldDB" id="A0A5C3KQY0"/>
<accession>A0A5C3KQY0</accession>
<feature type="region of interest" description="Disordered" evidence="1">
    <location>
        <begin position="138"/>
        <end position="236"/>
    </location>
</feature>
<sequence>MWLRHSKLISTIIQKDDLRSDTVLVAPKIKSTAQGGTCGIISFPVLIACLQLCSRNNSRAKKDGVITDLESLGYIVEPDGFVDNPRQSQLAMVNGQVVLSYNPDEPFAMRRMSFAGPASPIGRTNLQALPLLIEKAPPEEVSSSATPSLDSRDITTTTESDPSTDTTPQCCNAQTSGSPLTRAAPAIRPLPIPPSAPWQNRAHQHQDLSGSDSDSATDRANRGLSSRFGRSSKHYQ</sequence>
<gene>
    <name evidence="2" type="ORF">FA15DRAFT_705907</name>
</gene>
<feature type="compositionally biased region" description="Low complexity" evidence="1">
    <location>
        <begin position="155"/>
        <end position="168"/>
    </location>
</feature>